<dbReference type="EMBL" id="CP159218">
    <property type="protein sequence ID" value="XCG65382.1"/>
    <property type="molecule type" value="Genomic_DNA"/>
</dbReference>
<evidence type="ECO:0000313" key="3">
    <source>
        <dbReference type="EMBL" id="XCG65382.1"/>
    </source>
</evidence>
<dbReference type="SUPFAM" id="SSF51735">
    <property type="entry name" value="NAD(P)-binding Rossmann-fold domains"/>
    <property type="match status" value="1"/>
</dbReference>
<dbReference type="FunFam" id="3.40.50.720:FF:000084">
    <property type="entry name" value="Short-chain dehydrogenase reductase"/>
    <property type="match status" value="1"/>
</dbReference>
<dbReference type="InterPro" id="IPR036291">
    <property type="entry name" value="NAD(P)-bd_dom_sf"/>
</dbReference>
<dbReference type="GO" id="GO:0016616">
    <property type="term" value="F:oxidoreductase activity, acting on the CH-OH group of donors, NAD or NADP as acceptor"/>
    <property type="evidence" value="ECO:0007669"/>
    <property type="project" value="TreeGrafter"/>
</dbReference>
<dbReference type="Gene3D" id="3.40.50.720">
    <property type="entry name" value="NAD(P)-binding Rossmann-like Domain"/>
    <property type="match status" value="1"/>
</dbReference>
<evidence type="ECO:0000256" key="1">
    <source>
        <dbReference type="ARBA" id="ARBA00006484"/>
    </source>
</evidence>
<dbReference type="InterPro" id="IPR002347">
    <property type="entry name" value="SDR_fam"/>
</dbReference>
<organism evidence="3">
    <name type="scientific">Nakamurella sp. A5-74</name>
    <dbReference type="NCBI Taxonomy" id="3158264"/>
    <lineage>
        <taxon>Bacteria</taxon>
        <taxon>Bacillati</taxon>
        <taxon>Actinomycetota</taxon>
        <taxon>Actinomycetes</taxon>
        <taxon>Nakamurellales</taxon>
        <taxon>Nakamurellaceae</taxon>
        <taxon>Nakamurella</taxon>
    </lineage>
</organism>
<protein>
    <submittedName>
        <fullName evidence="3">SDR family oxidoreductase</fullName>
    </submittedName>
</protein>
<accession>A0AAU8DX06</accession>
<keyword evidence="2" id="KW-0560">Oxidoreductase</keyword>
<dbReference type="PROSITE" id="PS00061">
    <property type="entry name" value="ADH_SHORT"/>
    <property type="match status" value="1"/>
</dbReference>
<evidence type="ECO:0000256" key="2">
    <source>
        <dbReference type="ARBA" id="ARBA00023002"/>
    </source>
</evidence>
<comment type="similarity">
    <text evidence="1">Belongs to the short-chain dehydrogenases/reductases (SDR) family.</text>
</comment>
<proteinExistence type="inferred from homology"/>
<reference evidence="3" key="1">
    <citation type="submission" date="2024-05" db="EMBL/GenBank/DDBJ databases">
        <authorList>
            <person name="Cai S.Y."/>
            <person name="Jin L.M."/>
            <person name="Li H.R."/>
        </authorList>
    </citation>
    <scope>NUCLEOTIDE SEQUENCE</scope>
    <source>
        <strain evidence="3">A5-74</strain>
    </source>
</reference>
<dbReference type="PANTHER" id="PTHR42760:SF115">
    <property type="entry name" value="3-OXOACYL-[ACYL-CARRIER-PROTEIN] REDUCTASE FABG"/>
    <property type="match status" value="1"/>
</dbReference>
<sequence>MFDDLNGRHAVVTGGARGLGYQMATALARMGCSVSLLDILDDVTVSAERLSAEFGVAATGIHCDVTDADSVAKAMDVAAAANGTPGVLINSAGIAVHGDSVDVTPHDWRRVIDIDLNGLFFTSQAFARVVFAAGGQASVINVASMSAFVVNIPQRQASYNAAKAGVEQLTRSLAVEWIDRGIRVNAISPGYFASDLTKQFLDVNAELGEFWVSRIPAGRMGRPDDLDGIAVFLASDASRYVVGECIVIDGGYSIV</sequence>
<name>A0AAU8DX06_9ACTN</name>
<gene>
    <name evidence="3" type="ORF">ABLG96_08910</name>
</gene>
<dbReference type="AlphaFoldDB" id="A0AAU8DX06"/>
<dbReference type="InterPro" id="IPR020904">
    <property type="entry name" value="Sc_DH/Rdtase_CS"/>
</dbReference>
<dbReference type="PANTHER" id="PTHR42760">
    <property type="entry name" value="SHORT-CHAIN DEHYDROGENASES/REDUCTASES FAMILY MEMBER"/>
    <property type="match status" value="1"/>
</dbReference>
<dbReference type="Pfam" id="PF13561">
    <property type="entry name" value="adh_short_C2"/>
    <property type="match status" value="1"/>
</dbReference>
<dbReference type="PRINTS" id="PR00080">
    <property type="entry name" value="SDRFAMILY"/>
</dbReference>
<dbReference type="RefSeq" id="WP_353650987.1">
    <property type="nucleotide sequence ID" value="NZ_CP159218.1"/>
</dbReference>
<dbReference type="PRINTS" id="PR00081">
    <property type="entry name" value="GDHRDH"/>
</dbReference>